<reference evidence="1 2" key="1">
    <citation type="submission" date="2018-04" db="EMBL/GenBank/DDBJ databases">
        <title>Camelliibacillus theae gen. nov., sp. nov., isolated from Pu'er tea.</title>
        <authorList>
            <person name="Niu L."/>
        </authorList>
    </citation>
    <scope>NUCLEOTIDE SEQUENCE [LARGE SCALE GENOMIC DNA]</scope>
    <source>
        <strain evidence="1 2">T8</strain>
    </source>
</reference>
<dbReference type="EMBL" id="QCZG01000019">
    <property type="protein sequence ID" value="PWA11092.1"/>
    <property type="molecule type" value="Genomic_DNA"/>
</dbReference>
<keyword evidence="2" id="KW-1185">Reference proteome</keyword>
<comment type="caution">
    <text evidence="1">The sequence shown here is derived from an EMBL/GenBank/DDBJ whole genome shotgun (WGS) entry which is preliminary data.</text>
</comment>
<proteinExistence type="predicted"/>
<evidence type="ECO:0000313" key="1">
    <source>
        <dbReference type="EMBL" id="PWA11092.1"/>
    </source>
</evidence>
<dbReference type="RefSeq" id="WP_116554824.1">
    <property type="nucleotide sequence ID" value="NZ_QCZG01000019.1"/>
</dbReference>
<protein>
    <submittedName>
        <fullName evidence="1">Uncharacterized protein</fullName>
    </submittedName>
</protein>
<accession>A0A2U1K114</accession>
<dbReference type="AlphaFoldDB" id="A0A2U1K114"/>
<gene>
    <name evidence="1" type="ORF">DCC39_10360</name>
</gene>
<dbReference type="Proteomes" id="UP000245998">
    <property type="component" value="Unassembled WGS sequence"/>
</dbReference>
<evidence type="ECO:0000313" key="2">
    <source>
        <dbReference type="Proteomes" id="UP000245998"/>
    </source>
</evidence>
<sequence>MKVFKGARLKWFVVTENTSEKRELFKLIEKREPNAVYYYPNGERHEQFLVTSEECDLINEQLRSNCQRSS</sequence>
<name>A0A2U1K114_9BACI</name>
<organism evidence="1 2">
    <name type="scientific">Pueribacillus theae</name>
    <dbReference type="NCBI Taxonomy" id="2171751"/>
    <lineage>
        <taxon>Bacteria</taxon>
        <taxon>Bacillati</taxon>
        <taxon>Bacillota</taxon>
        <taxon>Bacilli</taxon>
        <taxon>Bacillales</taxon>
        <taxon>Bacillaceae</taxon>
        <taxon>Pueribacillus</taxon>
    </lineage>
</organism>